<reference evidence="2 3" key="1">
    <citation type="submission" date="2015-06" db="EMBL/GenBank/DDBJ databases">
        <title>Draft genome of the ant-associated black yeast Phialophora attae CBS 131958.</title>
        <authorList>
            <person name="Moreno L.F."/>
            <person name="Stielow B.J."/>
            <person name="de Hoog S."/>
            <person name="Vicente V.A."/>
            <person name="Weiss V.A."/>
            <person name="de Vries M."/>
            <person name="Cruz L.M."/>
            <person name="Souza E.M."/>
        </authorList>
    </citation>
    <scope>NUCLEOTIDE SEQUENCE [LARGE SCALE GENOMIC DNA]</scope>
    <source>
        <strain evidence="2 3">CBS 131958</strain>
    </source>
</reference>
<organism evidence="2 3">
    <name type="scientific">Cyphellophora attinorum</name>
    <dbReference type="NCBI Taxonomy" id="1664694"/>
    <lineage>
        <taxon>Eukaryota</taxon>
        <taxon>Fungi</taxon>
        <taxon>Dikarya</taxon>
        <taxon>Ascomycota</taxon>
        <taxon>Pezizomycotina</taxon>
        <taxon>Eurotiomycetes</taxon>
        <taxon>Chaetothyriomycetidae</taxon>
        <taxon>Chaetothyriales</taxon>
        <taxon>Cyphellophoraceae</taxon>
        <taxon>Cyphellophora</taxon>
    </lineage>
</organism>
<dbReference type="GO" id="GO:0000138">
    <property type="term" value="C:Golgi trans cisterna"/>
    <property type="evidence" value="ECO:0007669"/>
    <property type="project" value="TreeGrafter"/>
</dbReference>
<feature type="region of interest" description="Disordered" evidence="1">
    <location>
        <begin position="679"/>
        <end position="701"/>
    </location>
</feature>
<dbReference type="VEuPathDB" id="FungiDB:AB675_3753"/>
<evidence type="ECO:0000256" key="1">
    <source>
        <dbReference type="SAM" id="MobiDB-lite"/>
    </source>
</evidence>
<dbReference type="GO" id="GO:0005797">
    <property type="term" value="C:Golgi medial cisterna"/>
    <property type="evidence" value="ECO:0007669"/>
    <property type="project" value="TreeGrafter"/>
</dbReference>
<proteinExistence type="predicted"/>
<sequence>MGASESKLVFKQGIFRLSEDQNIAANDPYWTGFWELPESAEDVFSLFSGADIRRTRDASISNLETLLLAVTSRLNALKNHPSFPDPELAPDRHVLNCIRVLTRVLPYVYESDQLSEWEERFFWTGRRRKTRKAQLAGEVLFDESHDGDDVQIPSEDDYEDAKPLAEELIDNLLDLLFTVGFTIPHIPQAKSKVTYAIWQSGVGSKTSIGSNKELESNRCEVLRLLLTLTSKSMYVPSTELPVKGVKAITYLATCPDKQVVLSVLCSLLNTTIKYNAASWRLPYDHVVWKDSKQALVVYSIQFLLVLLLYPIPEDGRGAAPRNFYRHFMGRLHRPEDFQFLAEGIGRVLSQPMQTTTSYIPGSQRNVKWAPEMIILFWELLQCNKHFRTFILQSNRAHDFVVLMLYYAIENKTDSSQQGLVRMCIFVLQTMSVEPAFGKNLNKKFENQETLPQSIRIPNFRSSYADFLIISIHSLITGSKGKLEAIYPALLAVISNMAAYAQHLSMVSCTKLMQLLTSMSTPSFLLANESNHALLQSLLEAINTIIEHQYAENPNLIYSVLRARKRIEALRNFTIDGGQQDFENAERNKKDGTVVSSSAVMSPTPSTTSQRSVPAAVDEETFAIGDSSDSEHEDQQPTPSQSTANNSRTPSIASQDEVPVQLRGLSEKARGKMPAGIQTFSRQNSMGSLLSPTTSRSGSGWRPTPEWLQSWLADLPLNTMLTIIDALSPSLPPSSSNRRESTHRTSSESRSGDFPPTPSSTTSSRRPSLQPDSNTSSPQRPPSSLTDFLHSLPQTASHPRIMPILNHPSPIREYLFEWSPMSLGWYMSILYSLIYTAEMHIAPPSTTANTLTGTGGSAGPVGVWNGTMVKLFAVVEAEGRQGPTLSQPRGAVDAVGSRLVQGVQGLGIGDRVGGWMRGASGGNNGEQQQTRGTGVREV</sequence>
<dbReference type="GeneID" id="28735712"/>
<feature type="compositionally biased region" description="Gly residues" evidence="1">
    <location>
        <begin position="914"/>
        <end position="923"/>
    </location>
</feature>
<dbReference type="PANTHER" id="PTHR21575:SF12">
    <property type="entry name" value="PROTEIN HID1"/>
    <property type="match status" value="1"/>
</dbReference>
<accession>A0A0N1H406</accession>
<evidence type="ECO:0000313" key="3">
    <source>
        <dbReference type="Proteomes" id="UP000038010"/>
    </source>
</evidence>
<gene>
    <name evidence="2" type="ORF">AB675_3753</name>
</gene>
<feature type="compositionally biased region" description="Low complexity" evidence="1">
    <location>
        <begin position="758"/>
        <end position="767"/>
    </location>
</feature>
<evidence type="ECO:0000313" key="2">
    <source>
        <dbReference type="EMBL" id="KPI35290.1"/>
    </source>
</evidence>
<feature type="region of interest" description="Disordered" evidence="1">
    <location>
        <begin position="580"/>
        <end position="659"/>
    </location>
</feature>
<feature type="compositionally biased region" description="Polar residues" evidence="1">
    <location>
        <begin position="593"/>
        <end position="611"/>
    </location>
</feature>
<dbReference type="Pfam" id="PF12722">
    <property type="entry name" value="Hid1"/>
    <property type="match status" value="1"/>
</dbReference>
<dbReference type="Proteomes" id="UP000038010">
    <property type="component" value="Unassembled WGS sequence"/>
</dbReference>
<feature type="compositionally biased region" description="Basic and acidic residues" evidence="1">
    <location>
        <begin position="736"/>
        <end position="750"/>
    </location>
</feature>
<feature type="region of interest" description="Disordered" evidence="1">
    <location>
        <begin position="914"/>
        <end position="937"/>
    </location>
</feature>
<feature type="region of interest" description="Disordered" evidence="1">
    <location>
        <begin position="728"/>
        <end position="789"/>
    </location>
</feature>
<dbReference type="RefSeq" id="XP_017995253.1">
    <property type="nucleotide sequence ID" value="XM_018143832.1"/>
</dbReference>
<comment type="caution">
    <text evidence="2">The sequence shown here is derived from an EMBL/GenBank/DDBJ whole genome shotgun (WGS) entry which is preliminary data.</text>
</comment>
<dbReference type="EMBL" id="LFJN01000042">
    <property type="protein sequence ID" value="KPI35290.1"/>
    <property type="molecule type" value="Genomic_DNA"/>
</dbReference>
<feature type="compositionally biased region" description="Polar residues" evidence="1">
    <location>
        <begin position="679"/>
        <end position="697"/>
    </location>
</feature>
<name>A0A0N1H406_9EURO</name>
<feature type="compositionally biased region" description="Polar residues" evidence="1">
    <location>
        <begin position="769"/>
        <end position="789"/>
    </location>
</feature>
<keyword evidence="3" id="KW-1185">Reference proteome</keyword>
<dbReference type="AlphaFoldDB" id="A0A0N1H406"/>
<dbReference type="OrthoDB" id="432953at2759"/>
<feature type="compositionally biased region" description="Polar residues" evidence="1">
    <location>
        <begin position="635"/>
        <end position="653"/>
    </location>
</feature>
<dbReference type="STRING" id="1664694.A0A0N1H406"/>
<dbReference type="InterPro" id="IPR026705">
    <property type="entry name" value="Hid-1/Ecm30"/>
</dbReference>
<dbReference type="PANTHER" id="PTHR21575">
    <property type="entry name" value="PROTEIN HID1"/>
    <property type="match status" value="1"/>
</dbReference>
<dbReference type="GO" id="GO:0016020">
    <property type="term" value="C:membrane"/>
    <property type="evidence" value="ECO:0007669"/>
    <property type="project" value="TreeGrafter"/>
</dbReference>
<protein>
    <submittedName>
        <fullName evidence="2">Ubp5-interacting protein</fullName>
    </submittedName>
</protein>